<sequence>MISIEDIVGMTDLTEDEVAAIAEHEHMELAPAAALASYVMHEAHGPARIQQMICEDIREALHRDDLSHARTLFQALRHFMAQHPEAARGAKR</sequence>
<reference evidence="1 2" key="1">
    <citation type="submission" date="2020-05" db="EMBL/GenBank/DDBJ databases">
        <title>Gimesia benthica sp. nov., a novel planctomycete isolated from a deep-sea water sample of the Northwest Indian Ocean.</title>
        <authorList>
            <person name="Wang J."/>
            <person name="Ruan C."/>
            <person name="Song L."/>
            <person name="Zhu Y."/>
            <person name="Li A."/>
            <person name="Zheng X."/>
            <person name="Wang L."/>
            <person name="Lu Z."/>
            <person name="Huang Y."/>
            <person name="Du W."/>
            <person name="Zhou Y."/>
            <person name="Huang L."/>
            <person name="Dai X."/>
        </authorList>
    </citation>
    <scope>NUCLEOTIDE SEQUENCE [LARGE SCALE GENOMIC DNA]</scope>
    <source>
        <strain evidence="1 2">YYQ-30</strain>
    </source>
</reference>
<dbReference type="EMBL" id="JABFBC010000001">
    <property type="protein sequence ID" value="NNU79947.1"/>
    <property type="molecule type" value="Genomic_DNA"/>
</dbReference>
<evidence type="ECO:0000313" key="1">
    <source>
        <dbReference type="EMBL" id="NNU79947.1"/>
    </source>
</evidence>
<comment type="caution">
    <text evidence="1">The sequence shown here is derived from an EMBL/GenBank/DDBJ whole genome shotgun (WGS) entry which is preliminary data.</text>
</comment>
<name>A0A849L106_9RHOB</name>
<organism evidence="1 2">
    <name type="scientific">Halovulum dunhuangense</name>
    <dbReference type="NCBI Taxonomy" id="1505036"/>
    <lineage>
        <taxon>Bacteria</taxon>
        <taxon>Pseudomonadati</taxon>
        <taxon>Pseudomonadota</taxon>
        <taxon>Alphaproteobacteria</taxon>
        <taxon>Rhodobacterales</taxon>
        <taxon>Paracoccaceae</taxon>
        <taxon>Halovulum</taxon>
    </lineage>
</organism>
<evidence type="ECO:0000313" key="2">
    <source>
        <dbReference type="Proteomes" id="UP000572377"/>
    </source>
</evidence>
<gene>
    <name evidence="1" type="ORF">HMH01_05790</name>
</gene>
<proteinExistence type="predicted"/>
<protein>
    <submittedName>
        <fullName evidence="1">Uncharacterized protein</fullName>
    </submittedName>
</protein>
<dbReference type="Proteomes" id="UP000572377">
    <property type="component" value="Unassembled WGS sequence"/>
</dbReference>
<dbReference type="RefSeq" id="WP_171323324.1">
    <property type="nucleotide sequence ID" value="NZ_JABFBC010000001.1"/>
</dbReference>
<dbReference type="AlphaFoldDB" id="A0A849L106"/>
<accession>A0A849L106</accession>
<keyword evidence="2" id="KW-1185">Reference proteome</keyword>